<dbReference type="SUPFAM" id="SSF53335">
    <property type="entry name" value="S-adenosyl-L-methionine-dependent methyltransferases"/>
    <property type="match status" value="1"/>
</dbReference>
<accession>A0ABU7JI28</accession>
<dbReference type="Pfam" id="PF13649">
    <property type="entry name" value="Methyltransf_25"/>
    <property type="match status" value="1"/>
</dbReference>
<keyword evidence="2 6" id="KW-0808">Transferase</keyword>
<keyword evidence="3" id="KW-0175">Coiled coil</keyword>
<evidence type="ECO:0000256" key="2">
    <source>
        <dbReference type="ARBA" id="ARBA00022679"/>
    </source>
</evidence>
<feature type="transmembrane region" description="Helical" evidence="4">
    <location>
        <begin position="44"/>
        <end position="64"/>
    </location>
</feature>
<dbReference type="InterPro" id="IPR029063">
    <property type="entry name" value="SAM-dependent_MTases_sf"/>
</dbReference>
<evidence type="ECO:0000259" key="5">
    <source>
        <dbReference type="Pfam" id="PF13649"/>
    </source>
</evidence>
<sequence length="507" mass="57790">MEQIGQSDDKNIQDKLQPAEVIIYPESRYELVVINPPSGDNGGWAGFIDFLMLPLFLLIFYFFSARKLSKETKKLNVEATKLQAEGTKLEAEVKSIEETLRQNKLAFQEQLNSVRRAEIKDQLKNFFAPFKSLRIQSINLYLLFATQEKAEAKINRKAMEEKLRSEGKVLDRKELTPEQISQCYFGTVRHFIDGKTFEKHDKAILKQIILVGDRLLELISKDAFILKNTSLHGILGEYAAHVTALKLASEGYLEGNARASELSMPLEIDGAIESAIMALEKEYQSLMPNYKEQSPTLSSAELETVNYYDQNALSYFDSTITIDLQDIYGKFREHLPSTAYILDAGCGVGRDTRYFIQVGYKVRSFDASAEMVKFCNQYPFAFCEHRAFADVTELEEYDGIWASASLLHLNQESFKQALLRLSFALKVGGIMYFSLKAEADESNTKDSRQFYYHARDFVEAYIKTLNLEAIEIWSNPGRKVGAPSQFINYLLKKSSRVTSPETRSRNS</sequence>
<evidence type="ECO:0000256" key="3">
    <source>
        <dbReference type="SAM" id="Coils"/>
    </source>
</evidence>
<dbReference type="RefSeq" id="WP_330088681.1">
    <property type="nucleotide sequence ID" value="NZ_JAUGZK010000012.1"/>
</dbReference>
<protein>
    <submittedName>
        <fullName evidence="6">Class I SAM-dependent methyltransferase</fullName>
        <ecNumber evidence="6">2.1.-.-</ecNumber>
    </submittedName>
</protein>
<dbReference type="Proteomes" id="UP001339167">
    <property type="component" value="Unassembled WGS sequence"/>
</dbReference>
<dbReference type="EC" id="2.1.-.-" evidence="6"/>
<keyword evidence="4" id="KW-0812">Transmembrane</keyword>
<dbReference type="PANTHER" id="PTHR43861">
    <property type="entry name" value="TRANS-ACONITATE 2-METHYLTRANSFERASE-RELATED"/>
    <property type="match status" value="1"/>
</dbReference>
<keyword evidence="1 6" id="KW-0489">Methyltransferase</keyword>
<dbReference type="PANTHER" id="PTHR43861:SF1">
    <property type="entry name" value="TRANS-ACONITATE 2-METHYLTRANSFERASE"/>
    <property type="match status" value="1"/>
</dbReference>
<keyword evidence="4" id="KW-1133">Transmembrane helix</keyword>
<proteinExistence type="predicted"/>
<dbReference type="GO" id="GO:0032259">
    <property type="term" value="P:methylation"/>
    <property type="evidence" value="ECO:0007669"/>
    <property type="project" value="UniProtKB-KW"/>
</dbReference>
<evidence type="ECO:0000313" key="6">
    <source>
        <dbReference type="EMBL" id="MEE2025363.1"/>
    </source>
</evidence>
<dbReference type="InterPro" id="IPR041698">
    <property type="entry name" value="Methyltransf_25"/>
</dbReference>
<evidence type="ECO:0000313" key="7">
    <source>
        <dbReference type="Proteomes" id="UP001339167"/>
    </source>
</evidence>
<keyword evidence="4" id="KW-0472">Membrane</keyword>
<gene>
    <name evidence="6" type="ORF">QWF21_14090</name>
</gene>
<evidence type="ECO:0000256" key="1">
    <source>
        <dbReference type="ARBA" id="ARBA00022603"/>
    </source>
</evidence>
<reference evidence="6 7" key="1">
    <citation type="submission" date="2023-06" db="EMBL/GenBank/DDBJ databases">
        <title>Alkalimonas sp., MEB004 an alkaliphilic bacterium isolated from Lonar Lake, India.</title>
        <authorList>
            <person name="Joshi A."/>
            <person name="Thite S."/>
        </authorList>
    </citation>
    <scope>NUCLEOTIDE SEQUENCE [LARGE SCALE GENOMIC DNA]</scope>
    <source>
        <strain evidence="6 7">MEB004</strain>
    </source>
</reference>
<dbReference type="CDD" id="cd02440">
    <property type="entry name" value="AdoMet_MTases"/>
    <property type="match status" value="1"/>
</dbReference>
<organism evidence="6 7">
    <name type="scientific">Alkalimonas mucilaginosa</name>
    <dbReference type="NCBI Taxonomy" id="3057676"/>
    <lineage>
        <taxon>Bacteria</taxon>
        <taxon>Pseudomonadati</taxon>
        <taxon>Pseudomonadota</taxon>
        <taxon>Gammaproteobacteria</taxon>
        <taxon>Alkalimonas</taxon>
    </lineage>
</organism>
<dbReference type="EMBL" id="JAUGZK010000012">
    <property type="protein sequence ID" value="MEE2025363.1"/>
    <property type="molecule type" value="Genomic_DNA"/>
</dbReference>
<name>A0ABU7JI28_9GAMM</name>
<feature type="domain" description="Methyltransferase" evidence="5">
    <location>
        <begin position="341"/>
        <end position="429"/>
    </location>
</feature>
<evidence type="ECO:0000256" key="4">
    <source>
        <dbReference type="SAM" id="Phobius"/>
    </source>
</evidence>
<keyword evidence="7" id="KW-1185">Reference proteome</keyword>
<dbReference type="GO" id="GO:0008168">
    <property type="term" value="F:methyltransferase activity"/>
    <property type="evidence" value="ECO:0007669"/>
    <property type="project" value="UniProtKB-KW"/>
</dbReference>
<comment type="caution">
    <text evidence="6">The sequence shown here is derived from an EMBL/GenBank/DDBJ whole genome shotgun (WGS) entry which is preliminary data.</text>
</comment>
<feature type="coiled-coil region" evidence="3">
    <location>
        <begin position="65"/>
        <end position="99"/>
    </location>
</feature>
<dbReference type="Gene3D" id="3.40.50.150">
    <property type="entry name" value="Vaccinia Virus protein VP39"/>
    <property type="match status" value="1"/>
</dbReference>